<name>A0A540W283_9ACTN</name>
<feature type="compositionally biased region" description="Low complexity" evidence="1">
    <location>
        <begin position="228"/>
        <end position="245"/>
    </location>
</feature>
<comment type="caution">
    <text evidence="2">The sequence shown here is derived from an EMBL/GenBank/DDBJ whole genome shotgun (WGS) entry which is preliminary data.</text>
</comment>
<protein>
    <submittedName>
        <fullName evidence="2">Uncharacterized protein</fullName>
    </submittedName>
</protein>
<feature type="compositionally biased region" description="Low complexity" evidence="1">
    <location>
        <begin position="132"/>
        <end position="216"/>
    </location>
</feature>
<dbReference type="Proteomes" id="UP000319103">
    <property type="component" value="Unassembled WGS sequence"/>
</dbReference>
<feature type="compositionally biased region" description="Low complexity" evidence="1">
    <location>
        <begin position="99"/>
        <end position="121"/>
    </location>
</feature>
<evidence type="ECO:0000313" key="3">
    <source>
        <dbReference type="Proteomes" id="UP000319103"/>
    </source>
</evidence>
<accession>A0A540W283</accession>
<dbReference type="RefSeq" id="WP_141633747.1">
    <property type="nucleotide sequence ID" value="NZ_VIGB01000003.1"/>
</dbReference>
<evidence type="ECO:0000256" key="1">
    <source>
        <dbReference type="SAM" id="MobiDB-lite"/>
    </source>
</evidence>
<evidence type="ECO:0000313" key="2">
    <source>
        <dbReference type="EMBL" id="TQF03067.1"/>
    </source>
</evidence>
<dbReference type="OrthoDB" id="4325733at2"/>
<feature type="region of interest" description="Disordered" evidence="1">
    <location>
        <begin position="77"/>
        <end position="299"/>
    </location>
</feature>
<feature type="compositionally biased region" description="Low complexity" evidence="1">
    <location>
        <begin position="258"/>
        <end position="282"/>
    </location>
</feature>
<reference evidence="2 3" key="1">
    <citation type="submission" date="2019-06" db="EMBL/GenBank/DDBJ databases">
        <title>Description of Kitasatospora acidophila sp. nov. isolated from pine grove soil, and reclassification of Streptomyces novaecaesareae to Kitasatospora novaeceasareae comb. nov.</title>
        <authorList>
            <person name="Kim M.J."/>
        </authorList>
    </citation>
    <scope>NUCLEOTIDE SEQUENCE [LARGE SCALE GENOMIC DNA]</scope>
    <source>
        <strain evidence="2 3">MMS16-CNU292</strain>
    </source>
</reference>
<keyword evidence="3" id="KW-1185">Reference proteome</keyword>
<proteinExistence type="predicted"/>
<feature type="region of interest" description="Disordered" evidence="1">
    <location>
        <begin position="1"/>
        <end position="35"/>
    </location>
</feature>
<organism evidence="2 3">
    <name type="scientific">Kitasatospora acidiphila</name>
    <dbReference type="NCBI Taxonomy" id="2567942"/>
    <lineage>
        <taxon>Bacteria</taxon>
        <taxon>Bacillati</taxon>
        <taxon>Actinomycetota</taxon>
        <taxon>Actinomycetes</taxon>
        <taxon>Kitasatosporales</taxon>
        <taxon>Streptomycetaceae</taxon>
        <taxon>Kitasatospora</taxon>
    </lineage>
</organism>
<gene>
    <name evidence="2" type="ORF">E6W39_13400</name>
</gene>
<dbReference type="AlphaFoldDB" id="A0A540W283"/>
<sequence length="435" mass="41850">MTHRESAPAAELSTGEGLTQTLTHGRHSRPKPLGGQLRLPAIKVSGAAMAMSTVVGISIATTWLITAQQRVGYGPQMSTVGATPTDGGIPGASTPPTQLAGGTAPAAGSASSTTPLSSGATVTARNDRAVKPGPTQPAAGAAAGPASASAGGGASTSTTPGPGGQLADRAPVSAPASPPGSGIATGPVGSLSTPAPGASTAADPAASAAASPTQSTGQPRPTNPAGLTPGTPGMTPGITPGMTPGLVGGPGHADEFHPGAGLPGSPTAPTGPTTPATSAPATPAVPAPQPAPGASRYGTPAYPVPAPSLAGWGGTVASAGLGQRHTVTLTVTEPLAAMETELRLPRTDATAGAMTWSTLPGARVTLLQQGDTVVYRFAPPPGEDVLPGTYTFTVQGARSATPGAGDTTGRWTASGFALRFPQAVAAHGGFAAAKP</sequence>
<dbReference type="EMBL" id="VIGB01000003">
    <property type="protein sequence ID" value="TQF03067.1"/>
    <property type="molecule type" value="Genomic_DNA"/>
</dbReference>